<keyword evidence="10" id="KW-0411">Iron-sulfur</keyword>
<proteinExistence type="inferred from homology"/>
<dbReference type="GO" id="GO:0004748">
    <property type="term" value="F:ribonucleoside-diphosphate reductase activity, thioredoxin disulfide as acceptor"/>
    <property type="evidence" value="ECO:0007669"/>
    <property type="project" value="TreeGrafter"/>
</dbReference>
<dbReference type="eggNOG" id="COG0602">
    <property type="taxonomic scope" value="Bacteria"/>
</dbReference>
<dbReference type="PANTHER" id="PTHR30352">
    <property type="entry name" value="PYRUVATE FORMATE-LYASE-ACTIVATING ENZYME"/>
    <property type="match status" value="1"/>
</dbReference>
<keyword evidence="7" id="KW-0479">Metal-binding</keyword>
<dbReference type="NCBIfam" id="TIGR02491">
    <property type="entry name" value="NrdG"/>
    <property type="match status" value="1"/>
</dbReference>
<accession>D5X980</accession>
<keyword evidence="9" id="KW-0408">Iron</keyword>
<evidence type="ECO:0000313" key="15">
    <source>
        <dbReference type="Proteomes" id="UP000002377"/>
    </source>
</evidence>
<dbReference type="InterPro" id="IPR007197">
    <property type="entry name" value="rSAM"/>
</dbReference>
<dbReference type="EMBL" id="CP002028">
    <property type="protein sequence ID" value="ADG82984.1"/>
    <property type="molecule type" value="Genomic_DNA"/>
</dbReference>
<evidence type="ECO:0000256" key="6">
    <source>
        <dbReference type="ARBA" id="ARBA00022691"/>
    </source>
</evidence>
<evidence type="ECO:0000256" key="4">
    <source>
        <dbReference type="ARBA" id="ARBA00014281"/>
    </source>
</evidence>
<keyword evidence="6" id="KW-0949">S-adenosyl-L-methionine</keyword>
<evidence type="ECO:0000313" key="14">
    <source>
        <dbReference type="EMBL" id="ADG82984.1"/>
    </source>
</evidence>
<keyword evidence="15" id="KW-1185">Reference proteome</keyword>
<dbReference type="InterPro" id="IPR012837">
    <property type="entry name" value="NrdG"/>
</dbReference>
<evidence type="ECO:0000256" key="7">
    <source>
        <dbReference type="ARBA" id="ARBA00022723"/>
    </source>
</evidence>
<name>D5X980_THEPJ</name>
<dbReference type="SFLD" id="SFLDG01066">
    <property type="entry name" value="organic_radical-activating_enz"/>
    <property type="match status" value="1"/>
</dbReference>
<sequence length="170" mass="18509">MVMKIRLAGLAKESVVDGPGLRSVVFAQGCPRRCPGCHNPDALDPDGGQEVDIDEIVSTIVKNPLVKGVTFSGGDPFLQAAGFAALAGKLKDRGLNILTFTGYTWEELLALSERDKNVKKLIELSDIIIDGPFIEAEKDLNLAFRGSRNQRIIDVKKSLESDNIVEMELN</sequence>
<dbReference type="CDD" id="cd01335">
    <property type="entry name" value="Radical_SAM"/>
    <property type="match status" value="1"/>
</dbReference>
<comment type="cofactor">
    <cofactor evidence="1">
        <name>[4Fe-4S] cluster</name>
        <dbReference type="ChEBI" id="CHEBI:49883"/>
    </cofactor>
</comment>
<dbReference type="GO" id="GO:0051539">
    <property type="term" value="F:4 iron, 4 sulfur cluster binding"/>
    <property type="evidence" value="ECO:0007669"/>
    <property type="project" value="UniProtKB-KW"/>
</dbReference>
<dbReference type="RefSeq" id="WP_013120985.1">
    <property type="nucleotide sequence ID" value="NC_014152.1"/>
</dbReference>
<dbReference type="STRING" id="635013.TherJR_2139"/>
<comment type="catalytic activity">
    <reaction evidence="11">
        <text>glycyl-[protein] + reduced [flavodoxin] + S-adenosyl-L-methionine = glycin-2-yl radical-[protein] + semiquinone [flavodoxin] + 5'-deoxyadenosine + L-methionine + H(+)</text>
        <dbReference type="Rhea" id="RHEA:61976"/>
        <dbReference type="Rhea" id="RHEA-COMP:10622"/>
        <dbReference type="Rhea" id="RHEA-COMP:14480"/>
        <dbReference type="Rhea" id="RHEA-COMP:15993"/>
        <dbReference type="Rhea" id="RHEA-COMP:15994"/>
        <dbReference type="ChEBI" id="CHEBI:15378"/>
        <dbReference type="ChEBI" id="CHEBI:17319"/>
        <dbReference type="ChEBI" id="CHEBI:29947"/>
        <dbReference type="ChEBI" id="CHEBI:32722"/>
        <dbReference type="ChEBI" id="CHEBI:57618"/>
        <dbReference type="ChEBI" id="CHEBI:57844"/>
        <dbReference type="ChEBI" id="CHEBI:59789"/>
        <dbReference type="ChEBI" id="CHEBI:140311"/>
    </reaction>
</comment>
<dbReference type="InterPro" id="IPR034457">
    <property type="entry name" value="Organic_radical-activating"/>
</dbReference>
<evidence type="ECO:0000256" key="12">
    <source>
        <dbReference type="PIRNR" id="PIRNR000368"/>
    </source>
</evidence>
<evidence type="ECO:0000256" key="1">
    <source>
        <dbReference type="ARBA" id="ARBA00001966"/>
    </source>
</evidence>
<dbReference type="PIRSF" id="PIRSF000368">
    <property type="entry name" value="NrdG"/>
    <property type="match status" value="1"/>
</dbReference>
<reference evidence="14 15" key="1">
    <citation type="submission" date="2010-05" db="EMBL/GenBank/DDBJ databases">
        <title>Complete sequence of Thermincola sp. JR.</title>
        <authorList>
            <consortium name="US DOE Joint Genome Institute"/>
            <person name="Lucas S."/>
            <person name="Copeland A."/>
            <person name="Lapidus A."/>
            <person name="Cheng J.-F."/>
            <person name="Bruce D."/>
            <person name="Goodwin L."/>
            <person name="Pitluck S."/>
            <person name="Chertkov O."/>
            <person name="Detter J.C."/>
            <person name="Han C."/>
            <person name="Tapia R."/>
            <person name="Land M."/>
            <person name="Hauser L."/>
            <person name="Kyrpides N."/>
            <person name="Mikhailova N."/>
            <person name="Hazen T.C."/>
            <person name="Woyke T."/>
        </authorList>
    </citation>
    <scope>NUCLEOTIDE SEQUENCE [LARGE SCALE GENOMIC DNA]</scope>
    <source>
        <strain evidence="14 15">JR</strain>
    </source>
</reference>
<evidence type="ECO:0000256" key="9">
    <source>
        <dbReference type="ARBA" id="ARBA00023004"/>
    </source>
</evidence>
<dbReference type="InterPro" id="IPR058240">
    <property type="entry name" value="rSAM_sf"/>
</dbReference>
<evidence type="ECO:0000256" key="2">
    <source>
        <dbReference type="ARBA" id="ARBA00003852"/>
    </source>
</evidence>
<comment type="function">
    <text evidence="2 12">Activation of anaerobic ribonucleoside-triphosphate reductase under anaerobic conditions by generation of an organic free radical, using S-adenosylmethionine and reduced flavodoxin as cosubstrates to produce 5'-deoxy-adenosine.</text>
</comment>
<dbReference type="InterPro" id="IPR013785">
    <property type="entry name" value="Aldolase_TIM"/>
</dbReference>
<dbReference type="SFLD" id="SFLDF00299">
    <property type="entry name" value="anaerobic_ribonucleoside-triph"/>
    <property type="match status" value="1"/>
</dbReference>
<evidence type="ECO:0000256" key="8">
    <source>
        <dbReference type="ARBA" id="ARBA00023002"/>
    </source>
</evidence>
<dbReference type="SUPFAM" id="SSF102114">
    <property type="entry name" value="Radical SAM enzymes"/>
    <property type="match status" value="1"/>
</dbReference>
<dbReference type="GO" id="GO:0043365">
    <property type="term" value="F:[formate-C-acetyltransferase]-activating enzyme activity"/>
    <property type="evidence" value="ECO:0007669"/>
    <property type="project" value="InterPro"/>
</dbReference>
<dbReference type="Gene3D" id="3.20.20.70">
    <property type="entry name" value="Aldolase class I"/>
    <property type="match status" value="1"/>
</dbReference>
<dbReference type="InterPro" id="IPR001989">
    <property type="entry name" value="Radical_activat_CS"/>
</dbReference>
<comment type="similarity">
    <text evidence="3 12">Belongs to the organic radical-activating enzymes family.</text>
</comment>
<protein>
    <recommendedName>
        <fullName evidence="4 12">Anaerobic ribonucleoside-triphosphate reductase-activating protein</fullName>
        <ecNumber evidence="12">1.97.1.-</ecNumber>
    </recommendedName>
</protein>
<dbReference type="SFLD" id="SFLDS00029">
    <property type="entry name" value="Radical_SAM"/>
    <property type="match status" value="1"/>
</dbReference>
<dbReference type="AlphaFoldDB" id="D5X980"/>
<dbReference type="EC" id="1.97.1.-" evidence="12"/>
<evidence type="ECO:0000256" key="3">
    <source>
        <dbReference type="ARBA" id="ARBA00009777"/>
    </source>
</evidence>
<dbReference type="KEGG" id="tjr:TherJR_2139"/>
<keyword evidence="5" id="KW-0004">4Fe-4S</keyword>
<evidence type="ECO:0000259" key="13">
    <source>
        <dbReference type="PROSITE" id="PS51918"/>
    </source>
</evidence>
<dbReference type="GO" id="GO:0046872">
    <property type="term" value="F:metal ion binding"/>
    <property type="evidence" value="ECO:0007669"/>
    <property type="project" value="UniProtKB-KW"/>
</dbReference>
<evidence type="ECO:0000256" key="10">
    <source>
        <dbReference type="ARBA" id="ARBA00023014"/>
    </source>
</evidence>
<dbReference type="Pfam" id="PF13353">
    <property type="entry name" value="Fer4_12"/>
    <property type="match status" value="1"/>
</dbReference>
<keyword evidence="8 12" id="KW-0560">Oxidoreductase</keyword>
<evidence type="ECO:0000256" key="5">
    <source>
        <dbReference type="ARBA" id="ARBA00022485"/>
    </source>
</evidence>
<dbReference type="HOGENOM" id="CLU_089926_0_0_9"/>
<dbReference type="Proteomes" id="UP000002377">
    <property type="component" value="Chromosome"/>
</dbReference>
<dbReference type="SFLD" id="SFLDG01063">
    <property type="entry name" value="activating_enzymes__group_1"/>
    <property type="match status" value="1"/>
</dbReference>
<feature type="domain" description="Radical SAM core" evidence="13">
    <location>
        <begin position="16"/>
        <end position="170"/>
    </location>
</feature>
<dbReference type="PROSITE" id="PS01087">
    <property type="entry name" value="RADICAL_ACTIVATING"/>
    <property type="match status" value="1"/>
</dbReference>
<evidence type="ECO:0000256" key="11">
    <source>
        <dbReference type="ARBA" id="ARBA00047365"/>
    </source>
</evidence>
<dbReference type="PROSITE" id="PS51918">
    <property type="entry name" value="RADICAL_SAM"/>
    <property type="match status" value="1"/>
</dbReference>
<dbReference type="PANTHER" id="PTHR30352:SF2">
    <property type="entry name" value="ANAEROBIC RIBONUCLEOSIDE-TRIPHOSPHATE REDUCTASE-ACTIVATING PROTEIN"/>
    <property type="match status" value="1"/>
</dbReference>
<gene>
    <name evidence="14" type="ordered locus">TherJR_2139</name>
</gene>
<organism evidence="14 15">
    <name type="scientific">Thermincola potens (strain JR)</name>
    <dbReference type="NCBI Taxonomy" id="635013"/>
    <lineage>
        <taxon>Bacteria</taxon>
        <taxon>Bacillati</taxon>
        <taxon>Bacillota</taxon>
        <taxon>Clostridia</taxon>
        <taxon>Eubacteriales</taxon>
        <taxon>Thermincolaceae</taxon>
        <taxon>Thermincola</taxon>
    </lineage>
</organism>